<feature type="compositionally biased region" description="Basic and acidic residues" evidence="1">
    <location>
        <begin position="48"/>
        <end position="57"/>
    </location>
</feature>
<name>A0AA37GUM2_9PEZI</name>
<gene>
    <name evidence="2" type="ORF">ColLi_09246</name>
</gene>
<protein>
    <submittedName>
        <fullName evidence="2">Uncharacterized protein</fullName>
    </submittedName>
</protein>
<evidence type="ECO:0000313" key="3">
    <source>
        <dbReference type="Proteomes" id="UP001055172"/>
    </source>
</evidence>
<dbReference type="EMBL" id="BPPX01000021">
    <property type="protein sequence ID" value="GJC86408.1"/>
    <property type="molecule type" value="Genomic_DNA"/>
</dbReference>
<evidence type="ECO:0000256" key="1">
    <source>
        <dbReference type="SAM" id="MobiDB-lite"/>
    </source>
</evidence>
<sequence length="335" mass="36852">MPDPSEDSTLSLPRPFPSPNINTTTTDADTDRSKYIALQFSVRLQPENPRDSSRDAVQDANGPASDDAADASINLQTVNMTFDPDFSPSPLGPLNLYLRYGGTVAYAYDVVLLCRDVSHSTLNVGPRWYQVAATLTSSWYSSSTYAVFHLFEALKERLQVLDANDTTSHHHSLRFYNETLHSILHTVGTLFFGIPELCSTPSSFPQVVYNAADDLDSLQHAVARSVISLSLLVNILQRAGPKAAQRHPRPHRRMDIYRHFVPPLNATELALARIIPPYDHILPPLDTASALTWAIGFSRQLVGTVVAELQAQGNRTGALLAAPPPEDAHEEDRGC</sequence>
<proteinExistence type="predicted"/>
<dbReference type="AlphaFoldDB" id="A0AA37GUM2"/>
<evidence type="ECO:0000313" key="2">
    <source>
        <dbReference type="EMBL" id="GJC86408.1"/>
    </source>
</evidence>
<reference evidence="2 3" key="1">
    <citation type="submission" date="2021-07" db="EMBL/GenBank/DDBJ databases">
        <title>Genome data of Colletotrichum spaethianum.</title>
        <authorList>
            <person name="Utami Y.D."/>
            <person name="Hiruma K."/>
        </authorList>
    </citation>
    <scope>NUCLEOTIDE SEQUENCE [LARGE SCALE GENOMIC DNA]</scope>
    <source>
        <strain evidence="2 3">MAFF 242679</strain>
    </source>
</reference>
<dbReference type="Proteomes" id="UP001055172">
    <property type="component" value="Unassembled WGS sequence"/>
</dbReference>
<accession>A0AA37GUM2</accession>
<feature type="region of interest" description="Disordered" evidence="1">
    <location>
        <begin position="1"/>
        <end position="68"/>
    </location>
</feature>
<organism evidence="2 3">
    <name type="scientific">Colletotrichum liriopes</name>
    <dbReference type="NCBI Taxonomy" id="708192"/>
    <lineage>
        <taxon>Eukaryota</taxon>
        <taxon>Fungi</taxon>
        <taxon>Dikarya</taxon>
        <taxon>Ascomycota</taxon>
        <taxon>Pezizomycotina</taxon>
        <taxon>Sordariomycetes</taxon>
        <taxon>Hypocreomycetidae</taxon>
        <taxon>Glomerellales</taxon>
        <taxon>Glomerellaceae</taxon>
        <taxon>Colletotrichum</taxon>
        <taxon>Colletotrichum spaethianum species complex</taxon>
    </lineage>
</organism>
<comment type="caution">
    <text evidence="2">The sequence shown here is derived from an EMBL/GenBank/DDBJ whole genome shotgun (WGS) entry which is preliminary data.</text>
</comment>
<keyword evidence="3" id="KW-1185">Reference proteome</keyword>